<evidence type="ECO:0000313" key="3">
    <source>
        <dbReference type="EMBL" id="PQD96359.1"/>
    </source>
</evidence>
<evidence type="ECO:0000259" key="2">
    <source>
        <dbReference type="Pfam" id="PF05036"/>
    </source>
</evidence>
<dbReference type="SUPFAM" id="SSF110997">
    <property type="entry name" value="Sporulation related repeat"/>
    <property type="match status" value="1"/>
</dbReference>
<comment type="caution">
    <text evidence="3">The sequence shown here is derived from an EMBL/GenBank/DDBJ whole genome shotgun (WGS) entry which is preliminary data.</text>
</comment>
<dbReference type="Gene3D" id="3.30.70.1070">
    <property type="entry name" value="Sporulation related repeat"/>
    <property type="match status" value="1"/>
</dbReference>
<dbReference type="AlphaFoldDB" id="A0A2S7N2X0"/>
<organism evidence="3 4">
    <name type="scientific">Pradoshia eiseniae</name>
    <dbReference type="NCBI Taxonomy" id="2064768"/>
    <lineage>
        <taxon>Bacteria</taxon>
        <taxon>Bacillati</taxon>
        <taxon>Bacillota</taxon>
        <taxon>Bacilli</taxon>
        <taxon>Bacillales</taxon>
        <taxon>Bacillaceae</taxon>
        <taxon>Pradoshia</taxon>
    </lineage>
</organism>
<evidence type="ECO:0000256" key="1">
    <source>
        <dbReference type="SAM" id="Phobius"/>
    </source>
</evidence>
<keyword evidence="1" id="KW-0812">Transmembrane</keyword>
<dbReference type="InterPro" id="IPR036680">
    <property type="entry name" value="SPOR-like_sf"/>
</dbReference>
<dbReference type="RefSeq" id="WP_104847461.1">
    <property type="nucleotide sequence ID" value="NZ_PKOZ01000001.1"/>
</dbReference>
<gene>
    <name evidence="3" type="ORF">CYL18_00215</name>
</gene>
<dbReference type="Pfam" id="PF05036">
    <property type="entry name" value="SPOR"/>
    <property type="match status" value="1"/>
</dbReference>
<proteinExistence type="predicted"/>
<feature type="domain" description="SPOR" evidence="2">
    <location>
        <begin position="147"/>
        <end position="204"/>
    </location>
</feature>
<evidence type="ECO:0000313" key="4">
    <source>
        <dbReference type="Proteomes" id="UP000239663"/>
    </source>
</evidence>
<dbReference type="InterPro" id="IPR007730">
    <property type="entry name" value="SPOR-like_dom"/>
</dbReference>
<dbReference type="OrthoDB" id="2967208at2"/>
<reference evidence="3 4" key="1">
    <citation type="submission" date="2017-12" db="EMBL/GenBank/DDBJ databases">
        <title>Taxonomic description and draft genome of Pradoshia cofamensis Gen. nov., sp. nov., a thermotolerant bacillale isolated from anterior gut of earthworm Eisenia fetida.</title>
        <authorList>
            <person name="Saha T."/>
            <person name="Chakraborty R."/>
        </authorList>
    </citation>
    <scope>NUCLEOTIDE SEQUENCE [LARGE SCALE GENOMIC DNA]</scope>
    <source>
        <strain evidence="3 4">EAG3</strain>
    </source>
</reference>
<dbReference type="EMBL" id="PKOZ01000001">
    <property type="protein sequence ID" value="PQD96359.1"/>
    <property type="molecule type" value="Genomic_DNA"/>
</dbReference>
<sequence length="316" mass="35284">MDKPTRERTIIVNVNGEQKVYKWISSENPGVQESFEQVASSVEEESKSPLWINPDAEDTKAAIKGEKKARKKWAFGKVKLDKMRLFGIGLPVLVALVTGTVFGIIMLKIVLFSGPGEKADMQQGGLPALGASISGSEGNPVSKEWTAFMVQAGVYSSREAAEERAVLLEEDYAPIILKQSGQWYIYIGAAGNLEDAKQLAVSFNKKGTETYWKEVSFTGKSSQVYSEAEQKAIKAMLHNVKQYDLVTAKHLMGDKTIAPKPEEVSLEKVPEELKNMYNLSESMKKLWSQYQKESKPDLLMQIQQCSLQFAAEWNKF</sequence>
<accession>A0A2S7N2X0</accession>
<name>A0A2S7N2X0_9BACI</name>
<dbReference type="Proteomes" id="UP000239663">
    <property type="component" value="Unassembled WGS sequence"/>
</dbReference>
<keyword evidence="1" id="KW-0472">Membrane</keyword>
<feature type="transmembrane region" description="Helical" evidence="1">
    <location>
        <begin position="85"/>
        <end position="111"/>
    </location>
</feature>
<protein>
    <recommendedName>
        <fullName evidence="2">SPOR domain-containing protein</fullName>
    </recommendedName>
</protein>
<keyword evidence="4" id="KW-1185">Reference proteome</keyword>
<keyword evidence="1" id="KW-1133">Transmembrane helix</keyword>
<dbReference type="GO" id="GO:0042834">
    <property type="term" value="F:peptidoglycan binding"/>
    <property type="evidence" value="ECO:0007669"/>
    <property type="project" value="InterPro"/>
</dbReference>